<feature type="region of interest" description="Disordered" evidence="6">
    <location>
        <begin position="1526"/>
        <end position="1602"/>
    </location>
</feature>
<dbReference type="PANTHER" id="PTHR19308">
    <property type="entry name" value="PHOSPHATIDYLCHOLINE TRANSFER PROTEIN"/>
    <property type="match status" value="1"/>
</dbReference>
<feature type="transmembrane region" description="Helical" evidence="7">
    <location>
        <begin position="1277"/>
        <end position="1300"/>
    </location>
</feature>
<evidence type="ECO:0000256" key="2">
    <source>
        <dbReference type="ARBA" id="ARBA00008789"/>
    </source>
</evidence>
<dbReference type="CDD" id="cd00177">
    <property type="entry name" value="START"/>
    <property type="match status" value="1"/>
</dbReference>
<proteinExistence type="inferred from homology"/>
<dbReference type="InterPro" id="IPR018629">
    <property type="entry name" value="XK-rel"/>
</dbReference>
<keyword evidence="3 7" id="KW-0812">Transmembrane</keyword>
<comment type="similarity">
    <text evidence="2">Belongs to the XK family.</text>
</comment>
<evidence type="ECO:0000256" key="6">
    <source>
        <dbReference type="SAM" id="MobiDB-lite"/>
    </source>
</evidence>
<organism evidence="9 10">
    <name type="scientific">Tetraparma gracilis</name>
    <dbReference type="NCBI Taxonomy" id="2962635"/>
    <lineage>
        <taxon>Eukaryota</taxon>
        <taxon>Sar</taxon>
        <taxon>Stramenopiles</taxon>
        <taxon>Ochrophyta</taxon>
        <taxon>Bolidophyceae</taxon>
        <taxon>Parmales</taxon>
        <taxon>Triparmaceae</taxon>
        <taxon>Tetraparma</taxon>
    </lineage>
</organism>
<dbReference type="InterPro" id="IPR002913">
    <property type="entry name" value="START_lipid-bd_dom"/>
</dbReference>
<dbReference type="InterPro" id="IPR051213">
    <property type="entry name" value="START_lipid_transfer"/>
</dbReference>
<feature type="transmembrane region" description="Helical" evidence="7">
    <location>
        <begin position="1421"/>
        <end position="1442"/>
    </location>
</feature>
<comment type="caution">
    <text evidence="9">The sequence shown here is derived from an EMBL/GenBank/DDBJ whole genome shotgun (WGS) entry which is preliminary data.</text>
</comment>
<evidence type="ECO:0000256" key="7">
    <source>
        <dbReference type="SAM" id="Phobius"/>
    </source>
</evidence>
<dbReference type="EMBL" id="BRYB01000087">
    <property type="protein sequence ID" value="GMI22418.1"/>
    <property type="molecule type" value="Genomic_DNA"/>
</dbReference>
<feature type="compositionally biased region" description="Basic and acidic residues" evidence="6">
    <location>
        <begin position="1566"/>
        <end position="1587"/>
    </location>
</feature>
<evidence type="ECO:0000256" key="4">
    <source>
        <dbReference type="ARBA" id="ARBA00022989"/>
    </source>
</evidence>
<dbReference type="Pfam" id="PF09815">
    <property type="entry name" value="XK-related"/>
    <property type="match status" value="1"/>
</dbReference>
<gene>
    <name evidence="9" type="ORF">TeGR_g13348</name>
</gene>
<evidence type="ECO:0000256" key="3">
    <source>
        <dbReference type="ARBA" id="ARBA00022692"/>
    </source>
</evidence>
<evidence type="ECO:0000313" key="9">
    <source>
        <dbReference type="EMBL" id="GMI22418.1"/>
    </source>
</evidence>
<evidence type="ECO:0000256" key="5">
    <source>
        <dbReference type="ARBA" id="ARBA00023136"/>
    </source>
</evidence>
<dbReference type="Proteomes" id="UP001165060">
    <property type="component" value="Unassembled WGS sequence"/>
</dbReference>
<dbReference type="Gene3D" id="3.30.530.20">
    <property type="match status" value="4"/>
</dbReference>
<dbReference type="SUPFAM" id="SSF55961">
    <property type="entry name" value="Bet v1-like"/>
    <property type="match status" value="4"/>
</dbReference>
<comment type="subcellular location">
    <subcellularLocation>
        <location evidence="1">Membrane</location>
        <topology evidence="1">Multi-pass membrane protein</topology>
    </subcellularLocation>
</comment>
<dbReference type="Pfam" id="PF01852">
    <property type="entry name" value="START"/>
    <property type="match status" value="2"/>
</dbReference>
<keyword evidence="10" id="KW-1185">Reference proteome</keyword>
<evidence type="ECO:0000256" key="1">
    <source>
        <dbReference type="ARBA" id="ARBA00004141"/>
    </source>
</evidence>
<keyword evidence="5 7" id="KW-0472">Membrane</keyword>
<evidence type="ECO:0000259" key="8">
    <source>
        <dbReference type="PROSITE" id="PS50848"/>
    </source>
</evidence>
<name>A0ABQ6MAA4_9STRA</name>
<feature type="transmembrane region" description="Helical" evidence="7">
    <location>
        <begin position="1372"/>
        <end position="1393"/>
    </location>
</feature>
<accession>A0ABQ6MAA4</accession>
<dbReference type="InterPro" id="IPR023393">
    <property type="entry name" value="START-like_dom_sf"/>
</dbReference>
<sequence>LVEELLKCDDQFHVFWSHDENMVTQFDMFVNRTWARLPGTVREPVSYFEKVDENSNKWGKAEGVVDASAPDVLAWLWYLCTHERNLDHERNNGNLLRMELDVPGTRSKFMMTSMKMPGAISNRVFANWWTWAKEKNGDLVAAFTPHEDYGPGAEKQIVDAALEAMKSSVVGKLRGFYRIKTLAPNVCRVTLVAKGSLGGSFTKQAMAWAVKSSLGMVKTLQDKYMRNGAKVDAEMRGAFPAPPPRRSLTSEQDALVARCLSLEKGAEASSTSNNSSSKRLLAVVGNSAAAQAWAVKGSWVELKSTSPFVSLSMAYGNESSIALGKAKATLDCRAREAFTYQSAVCGREDMRISREGGDRARFIFKEHTKHDFEWASVKKMPFPLTDREFLCRYLSFKEPAGDLVVVFEALPDSTKVDYGANLKVVRGKSMGVVRFRPINDDTQCEVTLIQHGDAGGYVPERVVVAKIPQALSGVAEMRELFQRDDAVDGAERSELADIINTSEQPYLPDEDSLIDEVRTKFASLPAFEKLDSPDHFVHMSSAFKEGSSNAIGMATTIVDAPIAEVAAWAGAEMSRENRKEHVAFGGLDRNLKKINDHQNIFHVVYDFSIPTFLPRQFVVRIVWKWDEDKQELTVVADSVEHTDFLERKEYLRASCTGICTYKQEAEVGKIPQTKVTWTQQLDLGGRIPKWAQNRQGVGTLMYLSKMRERFDQSLELEGKKRGELVKMIRRHGRDGVEYSEEEEKIMAEGKTWFKAFDGLKSKDVAMRSPQSKGKVAYEKGDSRVWGWSTATLRASPEELLAYVWDTKSRQQMSSDDLEREIDEKPNAHNQLVFIKKQMPAVISNRDFLGRAVWKKAEDGGFVVVTAPEESLKRPANKRRGSRKKSSMKGDFAIRGTYKCATRIEKVDNEWTRIVQVIQPDVGGSIPSSIANSWIASRLAGVTTIQEYFQERRGMDDYEKADGRALGYRLTYPDEKNKTTPSEAVARVVKLHKGLSELSQEYPWIVAFLEEAVKGSLSMAGTVSTKLDCVSEAEARRMGKSLSKALRARKTADSGVLQWKNQNPSMVELFEKYPWVEEMVETMGEENAAWGLWFRVITGSGLSIMDLATDINMILVYFGEEGQEGYGWMMLGMVLASMGLQLLVVVGQNGKMGWGKLLREVLITVSGLKPGVDAMRVVSNAEMEEYQLIDAKSELVFTKVCEMFCESIPGCILQVYALIQGGSGGQMGTKVFSIVVSAITTGMGSAAISYDFDSDPENRRKLPDFYGYLPDEGNARTIMYVCMVVNSALLLLLRSIGAALLMIADPKIFIAYMAGDHLLYLLHKLMRGDFLHWMPVEGFVGVLFAILMRVIVKTLTDFTGVIQFRGAGELGGVMWLWTMVLALVAPWVAVPVYFGSPARDSTDAMDDEEGGETSVDFDQYHAWRLLGGLTAGWVIAFAVFLSLMKTQFRSTFWSIETGNEWIQSYFLHGGSDSIKMHVLTKNKAKWKAIEPQVKEWVGEGWMGWERDKPDWFTDNWKSRVPADWVPNEGKAEHRKARERSVAERGRKGGVLRASAKKLVNVMGGDGGDERPERRVWEGRRDAEEEKGSAEAVRGGSRVQPVTR</sequence>
<evidence type="ECO:0000313" key="10">
    <source>
        <dbReference type="Proteomes" id="UP001165060"/>
    </source>
</evidence>
<reference evidence="9 10" key="1">
    <citation type="journal article" date="2023" name="Commun. Biol.">
        <title>Genome analysis of Parmales, the sister group of diatoms, reveals the evolutionary specialization of diatoms from phago-mixotrophs to photoautotrophs.</title>
        <authorList>
            <person name="Ban H."/>
            <person name="Sato S."/>
            <person name="Yoshikawa S."/>
            <person name="Yamada K."/>
            <person name="Nakamura Y."/>
            <person name="Ichinomiya M."/>
            <person name="Sato N."/>
            <person name="Blanc-Mathieu R."/>
            <person name="Endo H."/>
            <person name="Kuwata A."/>
            <person name="Ogata H."/>
        </authorList>
    </citation>
    <scope>NUCLEOTIDE SEQUENCE [LARGE SCALE GENOMIC DNA]</scope>
</reference>
<dbReference type="PROSITE" id="PS50848">
    <property type="entry name" value="START"/>
    <property type="match status" value="1"/>
</dbReference>
<feature type="transmembrane region" description="Helical" evidence="7">
    <location>
        <begin position="1331"/>
        <end position="1351"/>
    </location>
</feature>
<dbReference type="PANTHER" id="PTHR19308:SF14">
    <property type="entry name" value="START DOMAIN-CONTAINING PROTEIN"/>
    <property type="match status" value="1"/>
</dbReference>
<feature type="non-terminal residue" evidence="9">
    <location>
        <position position="1"/>
    </location>
</feature>
<protein>
    <recommendedName>
        <fullName evidence="8">START domain-containing protein</fullName>
    </recommendedName>
</protein>
<feature type="domain" description="START" evidence="8">
    <location>
        <begin position="804"/>
        <end position="935"/>
    </location>
</feature>
<feature type="transmembrane region" description="Helical" evidence="7">
    <location>
        <begin position="1125"/>
        <end position="1145"/>
    </location>
</feature>
<keyword evidence="4 7" id="KW-1133">Transmembrane helix</keyword>